<dbReference type="CDD" id="cd14858">
    <property type="entry name" value="TrmE_N"/>
    <property type="match status" value="1"/>
</dbReference>
<evidence type="ECO:0000256" key="11">
    <source>
        <dbReference type="RuleBase" id="RU003313"/>
    </source>
</evidence>
<dbReference type="CDD" id="cd04164">
    <property type="entry name" value="trmE"/>
    <property type="match status" value="1"/>
</dbReference>
<dbReference type="InterPro" id="IPR027368">
    <property type="entry name" value="MnmE_dom2"/>
</dbReference>
<feature type="binding site" evidence="10">
    <location>
        <position position="251"/>
    </location>
    <ligand>
        <name>K(+)</name>
        <dbReference type="ChEBI" id="CHEBI:29103"/>
    </ligand>
</feature>
<name>H0UMM8_9BACT</name>
<dbReference type="Pfam" id="PF10396">
    <property type="entry name" value="TrmE_N"/>
    <property type="match status" value="1"/>
</dbReference>
<reference evidence="13 14" key="1">
    <citation type="submission" date="2011-11" db="EMBL/GenBank/DDBJ databases">
        <title>The Noncontiguous Finished genome of Jonquetella anthropi DSM 22815.</title>
        <authorList>
            <consortium name="US DOE Joint Genome Institute (JGI-PGF)"/>
            <person name="Lucas S."/>
            <person name="Copeland A."/>
            <person name="Lapidus A."/>
            <person name="Glavina del Rio T."/>
            <person name="Dalin E."/>
            <person name="Tice H."/>
            <person name="Bruce D."/>
            <person name="Goodwin L."/>
            <person name="Pitluck S."/>
            <person name="Peters L."/>
            <person name="Mikhailova N."/>
            <person name="Held B."/>
            <person name="Kyrpides N."/>
            <person name="Mavromatis K."/>
            <person name="Ivanova N."/>
            <person name="Markowitz V."/>
            <person name="Cheng J.-F."/>
            <person name="Hugenholtz P."/>
            <person name="Woyke T."/>
            <person name="Wu D."/>
            <person name="Gronow S."/>
            <person name="Wellnitz S."/>
            <person name="Brambilla E."/>
            <person name="Klenk H.-P."/>
            <person name="Eisen J.A."/>
        </authorList>
    </citation>
    <scope>NUCLEOTIDE SEQUENCE [LARGE SCALE GENOMIC DNA]</scope>
    <source>
        <strain evidence="13 14">DSM 22815</strain>
    </source>
</reference>
<dbReference type="InterPro" id="IPR027266">
    <property type="entry name" value="TrmE/GcvT-like"/>
</dbReference>
<dbReference type="InterPro" id="IPR025867">
    <property type="entry name" value="MnmE_helical"/>
</dbReference>
<evidence type="ECO:0000256" key="7">
    <source>
        <dbReference type="ARBA" id="ARBA00022842"/>
    </source>
</evidence>
<dbReference type="InterPro" id="IPR006073">
    <property type="entry name" value="GTP-bd"/>
</dbReference>
<evidence type="ECO:0000256" key="1">
    <source>
        <dbReference type="ARBA" id="ARBA00011043"/>
    </source>
</evidence>
<dbReference type="HAMAP" id="MF_00379">
    <property type="entry name" value="GTPase_MnmE"/>
    <property type="match status" value="1"/>
</dbReference>
<evidence type="ECO:0000313" key="13">
    <source>
        <dbReference type="EMBL" id="EHM13731.1"/>
    </source>
</evidence>
<keyword evidence="2 10" id="KW-0963">Cytoplasm</keyword>
<dbReference type="Pfam" id="PF01926">
    <property type="entry name" value="MMR_HSR1"/>
    <property type="match status" value="1"/>
</dbReference>
<dbReference type="RefSeq" id="WP_008521909.1">
    <property type="nucleotide sequence ID" value="NZ_CM001376.1"/>
</dbReference>
<evidence type="ECO:0000256" key="10">
    <source>
        <dbReference type="HAMAP-Rule" id="MF_00379"/>
    </source>
</evidence>
<proteinExistence type="inferred from homology"/>
<dbReference type="NCBIfam" id="TIGR00231">
    <property type="entry name" value="small_GTP"/>
    <property type="match status" value="1"/>
</dbReference>
<keyword evidence="3 10" id="KW-0819">tRNA processing</keyword>
<feature type="binding site" evidence="10">
    <location>
        <position position="231"/>
    </location>
    <ligand>
        <name>Mg(2+)</name>
        <dbReference type="ChEBI" id="CHEBI:18420"/>
    </ligand>
</feature>
<dbReference type="eggNOG" id="COG0486">
    <property type="taxonomic scope" value="Bacteria"/>
</dbReference>
<dbReference type="GO" id="GO:0002098">
    <property type="term" value="P:tRNA wobble uridine modification"/>
    <property type="evidence" value="ECO:0007669"/>
    <property type="project" value="TreeGrafter"/>
</dbReference>
<comment type="subunit">
    <text evidence="10">Homodimer. Heterotetramer of two MnmE and two MnmG subunits.</text>
</comment>
<comment type="subcellular location">
    <subcellularLocation>
        <location evidence="10">Cytoplasm</location>
    </subcellularLocation>
</comment>
<dbReference type="InterPro" id="IPR018948">
    <property type="entry name" value="GTP-bd_TrmE_N"/>
</dbReference>
<feature type="binding site" evidence="10">
    <location>
        <position position="246"/>
    </location>
    <ligand>
        <name>K(+)</name>
        <dbReference type="ChEBI" id="CHEBI:29103"/>
    </ligand>
</feature>
<dbReference type="PANTHER" id="PTHR42714:SF2">
    <property type="entry name" value="TRNA MODIFICATION GTPASE GTPBP3, MITOCHONDRIAL"/>
    <property type="match status" value="1"/>
</dbReference>
<evidence type="ECO:0000256" key="4">
    <source>
        <dbReference type="ARBA" id="ARBA00022723"/>
    </source>
</evidence>
<feature type="binding site" evidence="10">
    <location>
        <position position="22"/>
    </location>
    <ligand>
        <name>(6S)-5-formyl-5,6,7,8-tetrahydrofolate</name>
        <dbReference type="ChEBI" id="CHEBI:57457"/>
    </ligand>
</feature>
<dbReference type="Pfam" id="PF12631">
    <property type="entry name" value="MnmE_helical"/>
    <property type="match status" value="1"/>
</dbReference>
<sequence length="454" mass="48671">MWGDTIAAIATPWGDGGVAIVRLSGPDSWRIAHARVILPCGEMTPRYAHNGQLTDEWGQTIDHVLVLPFKAPRSYTGEDVVEIHCHGGSLLAQRCLELVISAGARQALPGEFTRRAFENGRLDLSQAEAVAALIHARSNEALRAANRTLSGELTEQVKDLRDGLISLAAEVEVGLDFPDEDVPLVDDGTLAERMEVLRSLLADLKDRCASGVILREGVRVALVGRPNAGKSSLLNALLKESRSIVTSVPGTTRDIVEAVLTYRGVPLRLVDTAGMGEPSHDEVELLGVERAKKAMKSADVRVWIIDGSRPADDLDMKLIADAAAGSHVLVISKSDLERKFDEKELAEQFPDSPLVVLSAKKGAGLDELKEAIVSLAYGNKSVDDSLNASVRQVGELKAASESLEDGRLALESGLGQGAVASCLADAKRALDRLLGLENDQSLLDEIFSRFCVGK</sequence>
<dbReference type="GO" id="GO:0005829">
    <property type="term" value="C:cytosol"/>
    <property type="evidence" value="ECO:0007669"/>
    <property type="project" value="TreeGrafter"/>
</dbReference>
<evidence type="ECO:0000256" key="9">
    <source>
        <dbReference type="ARBA" id="ARBA00023134"/>
    </source>
</evidence>
<dbReference type="InterPro" id="IPR027417">
    <property type="entry name" value="P-loop_NTPase"/>
</dbReference>
<evidence type="ECO:0000259" key="12">
    <source>
        <dbReference type="PROSITE" id="PS51709"/>
    </source>
</evidence>
<comment type="cofactor">
    <cofactor evidence="10">
        <name>K(+)</name>
        <dbReference type="ChEBI" id="CHEBI:29103"/>
    </cofactor>
    <text evidence="10">Binds 1 potassium ion per subunit.</text>
</comment>
<keyword evidence="7 10" id="KW-0460">Magnesium</keyword>
<dbReference type="GO" id="GO:0046872">
    <property type="term" value="F:metal ion binding"/>
    <property type="evidence" value="ECO:0007669"/>
    <property type="project" value="UniProtKB-KW"/>
</dbReference>
<feature type="binding site" evidence="10">
    <location>
        <position position="121"/>
    </location>
    <ligand>
        <name>(6S)-5-formyl-5,6,7,8-tetrahydrofolate</name>
        <dbReference type="ChEBI" id="CHEBI:57457"/>
    </ligand>
</feature>
<evidence type="ECO:0000256" key="6">
    <source>
        <dbReference type="ARBA" id="ARBA00022801"/>
    </source>
</evidence>
<dbReference type="Gene3D" id="1.20.120.430">
    <property type="entry name" value="tRNA modification GTPase MnmE domain 2"/>
    <property type="match status" value="1"/>
</dbReference>
<dbReference type="FunFam" id="3.40.50.300:FF:001376">
    <property type="entry name" value="tRNA modification GTPase MnmE"/>
    <property type="match status" value="1"/>
</dbReference>
<feature type="binding site" evidence="10">
    <location>
        <begin position="246"/>
        <end position="252"/>
    </location>
    <ligand>
        <name>GTP</name>
        <dbReference type="ChEBI" id="CHEBI:37565"/>
    </ligand>
</feature>
<dbReference type="InterPro" id="IPR005225">
    <property type="entry name" value="Small_GTP-bd"/>
</dbReference>
<keyword evidence="9 10" id="KW-0342">GTP-binding</keyword>
<feature type="binding site" evidence="10">
    <location>
        <position position="454"/>
    </location>
    <ligand>
        <name>(6S)-5-formyl-5,6,7,8-tetrahydrofolate</name>
        <dbReference type="ChEBI" id="CHEBI:57457"/>
    </ligand>
</feature>
<feature type="binding site" evidence="10">
    <location>
        <position position="227"/>
    </location>
    <ligand>
        <name>K(+)</name>
        <dbReference type="ChEBI" id="CHEBI:29103"/>
    </ligand>
</feature>
<dbReference type="NCBIfam" id="TIGR00450">
    <property type="entry name" value="mnmE_trmE_thdF"/>
    <property type="match status" value="1"/>
</dbReference>
<dbReference type="EC" id="3.6.-.-" evidence="10"/>
<keyword evidence="5 10" id="KW-0547">Nucleotide-binding</keyword>
<feature type="binding site" evidence="10">
    <location>
        <position position="248"/>
    </location>
    <ligand>
        <name>K(+)</name>
        <dbReference type="ChEBI" id="CHEBI:29103"/>
    </ligand>
</feature>
<dbReference type="InterPro" id="IPR004520">
    <property type="entry name" value="GTPase_MnmE"/>
</dbReference>
<comment type="caution">
    <text evidence="10">Lacks conserved residue(s) required for the propagation of feature annotation.</text>
</comment>
<dbReference type="AlphaFoldDB" id="H0UMM8"/>
<feature type="binding site" evidence="10">
    <location>
        <begin position="271"/>
        <end position="274"/>
    </location>
    <ligand>
        <name>GTP</name>
        <dbReference type="ChEBI" id="CHEBI:37565"/>
    </ligand>
</feature>
<dbReference type="PANTHER" id="PTHR42714">
    <property type="entry name" value="TRNA MODIFICATION GTPASE GTPBP3"/>
    <property type="match status" value="1"/>
</dbReference>
<dbReference type="SUPFAM" id="SSF52540">
    <property type="entry name" value="P-loop containing nucleoside triphosphate hydrolases"/>
    <property type="match status" value="1"/>
</dbReference>
<feature type="domain" description="TrmE-type G" evidence="12">
    <location>
        <begin position="217"/>
        <end position="377"/>
    </location>
</feature>
<evidence type="ECO:0000256" key="8">
    <source>
        <dbReference type="ARBA" id="ARBA00022958"/>
    </source>
</evidence>
<comment type="function">
    <text evidence="10">Exhibits a very high intrinsic GTPase hydrolysis rate. Involved in the addition of a carboxymethylaminomethyl (cmnm) group at the wobble position (U34) of certain tRNAs, forming tRNA-cmnm(5)s(2)U34.</text>
</comment>
<evidence type="ECO:0000313" key="14">
    <source>
        <dbReference type="Proteomes" id="UP000003806"/>
    </source>
</evidence>
<dbReference type="InterPro" id="IPR031168">
    <property type="entry name" value="G_TrmE"/>
</dbReference>
<dbReference type="EMBL" id="CM001376">
    <property type="protein sequence ID" value="EHM13731.1"/>
    <property type="molecule type" value="Genomic_DNA"/>
</dbReference>
<dbReference type="Gene3D" id="3.40.50.300">
    <property type="entry name" value="P-loop containing nucleotide triphosphate hydrolases"/>
    <property type="match status" value="1"/>
</dbReference>
<dbReference type="Gene3D" id="3.30.1360.120">
    <property type="entry name" value="Probable tRNA modification gtpase trme, domain 1"/>
    <property type="match status" value="1"/>
</dbReference>
<protein>
    <recommendedName>
        <fullName evidence="10">tRNA modification GTPase MnmE</fullName>
        <ecNumber evidence="10">3.6.-.-</ecNumber>
    </recommendedName>
</protein>
<feature type="binding site" evidence="10">
    <location>
        <position position="82"/>
    </location>
    <ligand>
        <name>(6S)-5-formyl-5,6,7,8-tetrahydrofolate</name>
        <dbReference type="ChEBI" id="CHEBI:57457"/>
    </ligand>
</feature>
<evidence type="ECO:0000256" key="2">
    <source>
        <dbReference type="ARBA" id="ARBA00022490"/>
    </source>
</evidence>
<dbReference type="Proteomes" id="UP000003806">
    <property type="component" value="Chromosome"/>
</dbReference>
<accession>H0UMM8</accession>
<feature type="binding site" evidence="10">
    <location>
        <begin position="227"/>
        <end position="232"/>
    </location>
    <ligand>
        <name>GTP</name>
        <dbReference type="ChEBI" id="CHEBI:37565"/>
    </ligand>
</feature>
<dbReference type="GO" id="GO:0030488">
    <property type="term" value="P:tRNA methylation"/>
    <property type="evidence" value="ECO:0007669"/>
    <property type="project" value="TreeGrafter"/>
</dbReference>
<keyword evidence="8 10" id="KW-0630">Potassium</keyword>
<comment type="similarity">
    <text evidence="1 10 11">Belongs to the TRAFAC class TrmE-Era-EngA-EngB-Septin-like GTPase superfamily. TrmE GTPase family.</text>
</comment>
<dbReference type="GO" id="GO:0005525">
    <property type="term" value="F:GTP binding"/>
    <property type="evidence" value="ECO:0007669"/>
    <property type="project" value="UniProtKB-UniRule"/>
</dbReference>
<evidence type="ECO:0000256" key="3">
    <source>
        <dbReference type="ARBA" id="ARBA00022694"/>
    </source>
</evidence>
<keyword evidence="14" id="KW-1185">Reference proteome</keyword>
<dbReference type="PROSITE" id="PS51709">
    <property type="entry name" value="G_TRME"/>
    <property type="match status" value="1"/>
</dbReference>
<dbReference type="OrthoDB" id="9805918at2"/>
<feature type="binding site" evidence="10">
    <location>
        <position position="252"/>
    </location>
    <ligand>
        <name>Mg(2+)</name>
        <dbReference type="ChEBI" id="CHEBI:18420"/>
    </ligand>
</feature>
<dbReference type="HOGENOM" id="CLU_019624_4_1_0"/>
<keyword evidence="4 10" id="KW-0479">Metal-binding</keyword>
<evidence type="ECO:0000256" key="5">
    <source>
        <dbReference type="ARBA" id="ARBA00022741"/>
    </source>
</evidence>
<gene>
    <name evidence="10" type="primary">mnmE</name>
    <name evidence="10" type="synonym">trmE</name>
    <name evidence="13" type="ORF">JonanDRAFT_1367</name>
</gene>
<dbReference type="STRING" id="885272.JonanDRAFT_1367"/>
<organism evidence="13 14">
    <name type="scientific">Jonquetella anthropi DSM 22815</name>
    <dbReference type="NCBI Taxonomy" id="885272"/>
    <lineage>
        <taxon>Bacteria</taxon>
        <taxon>Thermotogati</taxon>
        <taxon>Synergistota</taxon>
        <taxon>Synergistia</taxon>
        <taxon>Synergistales</taxon>
        <taxon>Dethiosulfovibrionaceae</taxon>
        <taxon>Jonquetella</taxon>
    </lineage>
</organism>
<dbReference type="GO" id="GO:0003924">
    <property type="term" value="F:GTPase activity"/>
    <property type="evidence" value="ECO:0007669"/>
    <property type="project" value="UniProtKB-UniRule"/>
</dbReference>
<keyword evidence="6 10" id="KW-0378">Hydrolase</keyword>